<name>A0A9D9ITP9_9BACT</name>
<evidence type="ECO:0000313" key="1">
    <source>
        <dbReference type="EMBL" id="MBO8477716.1"/>
    </source>
</evidence>
<dbReference type="AlphaFoldDB" id="A0A9D9ITP9"/>
<reference evidence="1" key="2">
    <citation type="journal article" date="2021" name="PeerJ">
        <title>Extensive microbial diversity within the chicken gut microbiome revealed by metagenomics and culture.</title>
        <authorList>
            <person name="Gilroy R."/>
            <person name="Ravi A."/>
            <person name="Getino M."/>
            <person name="Pursley I."/>
            <person name="Horton D.L."/>
            <person name="Alikhan N.F."/>
            <person name="Baker D."/>
            <person name="Gharbi K."/>
            <person name="Hall N."/>
            <person name="Watson M."/>
            <person name="Adriaenssens E.M."/>
            <person name="Foster-Nyarko E."/>
            <person name="Jarju S."/>
            <person name="Secka A."/>
            <person name="Antonio M."/>
            <person name="Oren A."/>
            <person name="Chaudhuri R.R."/>
            <person name="La Ragione R."/>
            <person name="Hildebrand F."/>
            <person name="Pallen M.J."/>
        </authorList>
    </citation>
    <scope>NUCLEOTIDE SEQUENCE</scope>
    <source>
        <strain evidence="1">2478</strain>
    </source>
</reference>
<dbReference type="Gene3D" id="3.80.10.10">
    <property type="entry name" value="Ribonuclease Inhibitor"/>
    <property type="match status" value="1"/>
</dbReference>
<gene>
    <name evidence="1" type="ORF">IAB80_02290</name>
</gene>
<dbReference type="InterPro" id="IPR032675">
    <property type="entry name" value="LRR_dom_sf"/>
</dbReference>
<proteinExistence type="predicted"/>
<comment type="caution">
    <text evidence="1">The sequence shown here is derived from an EMBL/GenBank/DDBJ whole genome shotgun (WGS) entry which is preliminary data.</text>
</comment>
<sequence length="225" mass="24975">MGQIIIKARALDWTEGNVGHVHVRLDGGTCKVDWGDGHTSGLAARGLEWVTADHVYPEGSRKSGDRFYIVISSCSENITGILASRGEMQVEDIDMSRCQSLTYFHASWQIDHFDLRTNPGIMKVELQGKACAIADFSNSRELRELSVECGDDSFTRLDLTGCDKLETLNCRLNNHLTRIAISNRSALKEVVYESTPLVGRCLEVLDRIVVRQNGGTVREVAGEFD</sequence>
<dbReference type="EMBL" id="JADILZ010000023">
    <property type="protein sequence ID" value="MBO8477716.1"/>
    <property type="molecule type" value="Genomic_DNA"/>
</dbReference>
<evidence type="ECO:0000313" key="2">
    <source>
        <dbReference type="Proteomes" id="UP000823771"/>
    </source>
</evidence>
<reference evidence="1" key="1">
    <citation type="submission" date="2020-10" db="EMBL/GenBank/DDBJ databases">
        <authorList>
            <person name="Gilroy R."/>
        </authorList>
    </citation>
    <scope>NUCLEOTIDE SEQUENCE</scope>
    <source>
        <strain evidence="1">2478</strain>
    </source>
</reference>
<dbReference type="Proteomes" id="UP000823771">
    <property type="component" value="Unassembled WGS sequence"/>
</dbReference>
<protein>
    <submittedName>
        <fullName evidence="1">Uncharacterized protein</fullName>
    </submittedName>
</protein>
<organism evidence="1 2">
    <name type="scientific">Candidatus Cryptobacteroides excrementipullorum</name>
    <dbReference type="NCBI Taxonomy" id="2840761"/>
    <lineage>
        <taxon>Bacteria</taxon>
        <taxon>Pseudomonadati</taxon>
        <taxon>Bacteroidota</taxon>
        <taxon>Bacteroidia</taxon>
        <taxon>Bacteroidales</taxon>
        <taxon>Candidatus Cryptobacteroides</taxon>
    </lineage>
</organism>
<accession>A0A9D9ITP9</accession>